<dbReference type="Proteomes" id="UP000007305">
    <property type="component" value="Chromosome 1"/>
</dbReference>
<evidence type="ECO:0000256" key="1">
    <source>
        <dbReference type="SAM" id="MobiDB-lite"/>
    </source>
</evidence>
<accession>A0A804LRC3</accession>
<feature type="compositionally biased region" description="Basic residues" evidence="1">
    <location>
        <begin position="112"/>
        <end position="123"/>
    </location>
</feature>
<sequence length="138" mass="15469">MYTTRGDHPWHGICLICGHKRRATSDSISQKLRRREGVVERPREAPFGAVRLRRLRLQHHGAQRVAEAAVAPPVADAAQHGVPVQRPRPGPQVQAARHRRRLDAAFAIVPGRGRRVLGHHGGRHALAPERERESESNR</sequence>
<name>A0A804LRC3_MAIZE</name>
<feature type="compositionally biased region" description="Low complexity" evidence="1">
    <location>
        <begin position="68"/>
        <end position="95"/>
    </location>
</feature>
<keyword evidence="3" id="KW-1185">Reference proteome</keyword>
<feature type="region of interest" description="Disordered" evidence="1">
    <location>
        <begin position="68"/>
        <end position="138"/>
    </location>
</feature>
<dbReference type="EnsemblPlants" id="Zm00001eb030690_T001">
    <property type="protein sequence ID" value="Zm00001eb030690_P001"/>
    <property type="gene ID" value="Zm00001eb030690"/>
</dbReference>
<dbReference type="InParanoid" id="A0A804LRC3"/>
<proteinExistence type="predicted"/>
<reference evidence="2" key="2">
    <citation type="submission" date="2019-07" db="EMBL/GenBank/DDBJ databases">
        <authorList>
            <person name="Seetharam A."/>
            <person name="Woodhouse M."/>
            <person name="Cannon E."/>
        </authorList>
    </citation>
    <scope>NUCLEOTIDE SEQUENCE [LARGE SCALE GENOMIC DNA]</scope>
    <source>
        <strain evidence="2">cv. B73</strain>
    </source>
</reference>
<evidence type="ECO:0000313" key="2">
    <source>
        <dbReference type="EnsemblPlants" id="Zm00001eb030690_P001"/>
    </source>
</evidence>
<evidence type="ECO:0000313" key="3">
    <source>
        <dbReference type="Proteomes" id="UP000007305"/>
    </source>
</evidence>
<protein>
    <submittedName>
        <fullName evidence="2">Uncharacterized protein</fullName>
    </submittedName>
</protein>
<dbReference type="Gramene" id="Zm00001eb030690_T001">
    <property type="protein sequence ID" value="Zm00001eb030690_P001"/>
    <property type="gene ID" value="Zm00001eb030690"/>
</dbReference>
<reference evidence="3" key="1">
    <citation type="submission" date="2015-12" db="EMBL/GenBank/DDBJ databases">
        <title>Update maize B73 reference genome by single molecule sequencing technologies.</title>
        <authorList>
            <consortium name="Maize Genome Sequencing Project"/>
            <person name="Ware D."/>
        </authorList>
    </citation>
    <scope>NUCLEOTIDE SEQUENCE [LARGE SCALE GENOMIC DNA]</scope>
    <source>
        <strain evidence="3">cv. B73</strain>
    </source>
</reference>
<reference evidence="2" key="3">
    <citation type="submission" date="2021-05" db="UniProtKB">
        <authorList>
            <consortium name="EnsemblPlants"/>
        </authorList>
    </citation>
    <scope>IDENTIFICATION</scope>
    <source>
        <strain evidence="2">cv. B73</strain>
    </source>
</reference>
<feature type="compositionally biased region" description="Basic and acidic residues" evidence="1">
    <location>
        <begin position="126"/>
        <end position="138"/>
    </location>
</feature>
<dbReference type="AlphaFoldDB" id="A0A804LRC3"/>
<organism evidence="2 3">
    <name type="scientific">Zea mays</name>
    <name type="common">Maize</name>
    <dbReference type="NCBI Taxonomy" id="4577"/>
    <lineage>
        <taxon>Eukaryota</taxon>
        <taxon>Viridiplantae</taxon>
        <taxon>Streptophyta</taxon>
        <taxon>Embryophyta</taxon>
        <taxon>Tracheophyta</taxon>
        <taxon>Spermatophyta</taxon>
        <taxon>Magnoliopsida</taxon>
        <taxon>Liliopsida</taxon>
        <taxon>Poales</taxon>
        <taxon>Poaceae</taxon>
        <taxon>PACMAD clade</taxon>
        <taxon>Panicoideae</taxon>
        <taxon>Andropogonodae</taxon>
        <taxon>Andropogoneae</taxon>
        <taxon>Tripsacinae</taxon>
        <taxon>Zea</taxon>
    </lineage>
</organism>